<evidence type="ECO:0000313" key="1">
    <source>
        <dbReference type="EMBL" id="CAG2226070.1"/>
    </source>
</evidence>
<sequence>MEVHYDIIEIEVNHWDNGMRKSLIMKWYIMDLGHYDIIDIIEWTSLGIMEWYIMISARTRLVIMEVLMISDNGMVHYDIIDRTSLRIMEWIGRPWDNGMVHYDIIARTNCDNRYYYIKPWNNGVIHYDIIKIGQALQDNGMVHYDITVRGTSLVIMEWYLTYLGRLLLNGFGTFVRATCVIKGQLLKRQLLKQPQNAIAAVFAKMGNLDSQLKLFYDDLNVILFHGSGKWCFENIDMIENFCKRILKDHRSRGFPQEINVILRKLSICSRNVKYENKAIGCVNQLYRVYLFQKLVRTILMIER</sequence>
<evidence type="ECO:0000313" key="2">
    <source>
        <dbReference type="Proteomes" id="UP000683360"/>
    </source>
</evidence>
<organism evidence="1 2">
    <name type="scientific">Mytilus edulis</name>
    <name type="common">Blue mussel</name>
    <dbReference type="NCBI Taxonomy" id="6550"/>
    <lineage>
        <taxon>Eukaryota</taxon>
        <taxon>Metazoa</taxon>
        <taxon>Spiralia</taxon>
        <taxon>Lophotrochozoa</taxon>
        <taxon>Mollusca</taxon>
        <taxon>Bivalvia</taxon>
        <taxon>Autobranchia</taxon>
        <taxon>Pteriomorphia</taxon>
        <taxon>Mytilida</taxon>
        <taxon>Mytiloidea</taxon>
        <taxon>Mytilidae</taxon>
        <taxon>Mytilinae</taxon>
        <taxon>Mytilus</taxon>
    </lineage>
</organism>
<accession>A0A8S3SY70</accession>
<dbReference type="OrthoDB" id="10601537at2759"/>
<comment type="caution">
    <text evidence="1">The sequence shown here is derived from an EMBL/GenBank/DDBJ whole genome shotgun (WGS) entry which is preliminary data.</text>
</comment>
<dbReference type="EMBL" id="CAJPWZ010001868">
    <property type="protein sequence ID" value="CAG2226070.1"/>
    <property type="molecule type" value="Genomic_DNA"/>
</dbReference>
<gene>
    <name evidence="1" type="ORF">MEDL_39169</name>
</gene>
<name>A0A8S3SY70_MYTED</name>
<dbReference type="Proteomes" id="UP000683360">
    <property type="component" value="Unassembled WGS sequence"/>
</dbReference>
<proteinExistence type="predicted"/>
<dbReference type="AlphaFoldDB" id="A0A8S3SY70"/>
<protein>
    <submittedName>
        <fullName evidence="1">Uncharacterized protein</fullName>
    </submittedName>
</protein>
<keyword evidence="2" id="KW-1185">Reference proteome</keyword>
<reference evidence="1" key="1">
    <citation type="submission" date="2021-03" db="EMBL/GenBank/DDBJ databases">
        <authorList>
            <person name="Bekaert M."/>
        </authorList>
    </citation>
    <scope>NUCLEOTIDE SEQUENCE</scope>
</reference>